<dbReference type="Proteomes" id="UP000676336">
    <property type="component" value="Unassembled WGS sequence"/>
</dbReference>
<evidence type="ECO:0000256" key="2">
    <source>
        <dbReference type="ARBA" id="ARBA00023002"/>
    </source>
</evidence>
<accession>A0A8S3C4H3</accession>
<reference evidence="3" key="1">
    <citation type="submission" date="2021-02" db="EMBL/GenBank/DDBJ databases">
        <authorList>
            <person name="Nowell W R."/>
        </authorList>
    </citation>
    <scope>NUCLEOTIDE SEQUENCE</scope>
</reference>
<dbReference type="GO" id="GO:0016616">
    <property type="term" value="F:oxidoreductase activity, acting on the CH-OH group of donors, NAD or NADP as acceptor"/>
    <property type="evidence" value="ECO:0007669"/>
    <property type="project" value="TreeGrafter"/>
</dbReference>
<dbReference type="SUPFAM" id="SSF51735">
    <property type="entry name" value="NAD(P)-binding Rossmann-fold domains"/>
    <property type="match status" value="1"/>
</dbReference>
<evidence type="ECO:0000313" key="4">
    <source>
        <dbReference type="Proteomes" id="UP000676336"/>
    </source>
</evidence>
<comment type="similarity">
    <text evidence="1">Belongs to the short-chain dehydrogenases/reductases (SDR) family.</text>
</comment>
<dbReference type="EMBL" id="CAJOBI010170453">
    <property type="protein sequence ID" value="CAF4886871.1"/>
    <property type="molecule type" value="Genomic_DNA"/>
</dbReference>
<dbReference type="PANTHER" id="PTHR24322:SF736">
    <property type="entry name" value="RETINOL DEHYDROGENASE 10"/>
    <property type="match status" value="1"/>
</dbReference>
<feature type="non-terminal residue" evidence="3">
    <location>
        <position position="1"/>
    </location>
</feature>
<proteinExistence type="inferred from homology"/>
<gene>
    <name evidence="3" type="ORF">SMN809_LOCUS51080</name>
</gene>
<evidence type="ECO:0000313" key="3">
    <source>
        <dbReference type="EMBL" id="CAF4886871.1"/>
    </source>
</evidence>
<dbReference type="AlphaFoldDB" id="A0A8S3C4H3"/>
<evidence type="ECO:0000256" key="1">
    <source>
        <dbReference type="ARBA" id="ARBA00006484"/>
    </source>
</evidence>
<dbReference type="Gene3D" id="3.40.50.720">
    <property type="entry name" value="NAD(P)-binding Rossmann-like Domain"/>
    <property type="match status" value="1"/>
</dbReference>
<name>A0A8S3C4H3_9BILA</name>
<sequence length="73" mass="8194">LGKGIAQRLARLGCTLVLWDVDHENNIRVAEELNNATNSKRVHAFKCDLTNKENIYACAKTVNNTNFDFCRAA</sequence>
<dbReference type="InterPro" id="IPR036291">
    <property type="entry name" value="NAD(P)-bd_dom_sf"/>
</dbReference>
<protein>
    <submittedName>
        <fullName evidence="3">Uncharacterized protein</fullName>
    </submittedName>
</protein>
<keyword evidence="2" id="KW-0560">Oxidoreductase</keyword>
<comment type="caution">
    <text evidence="3">The sequence shown here is derived from an EMBL/GenBank/DDBJ whole genome shotgun (WGS) entry which is preliminary data.</text>
</comment>
<dbReference type="InterPro" id="IPR002347">
    <property type="entry name" value="SDR_fam"/>
</dbReference>
<dbReference type="PANTHER" id="PTHR24322">
    <property type="entry name" value="PKSB"/>
    <property type="match status" value="1"/>
</dbReference>
<organism evidence="3 4">
    <name type="scientific">Rotaria magnacalcarata</name>
    <dbReference type="NCBI Taxonomy" id="392030"/>
    <lineage>
        <taxon>Eukaryota</taxon>
        <taxon>Metazoa</taxon>
        <taxon>Spiralia</taxon>
        <taxon>Gnathifera</taxon>
        <taxon>Rotifera</taxon>
        <taxon>Eurotatoria</taxon>
        <taxon>Bdelloidea</taxon>
        <taxon>Philodinida</taxon>
        <taxon>Philodinidae</taxon>
        <taxon>Rotaria</taxon>
    </lineage>
</organism>
<dbReference type="Pfam" id="PF13561">
    <property type="entry name" value="adh_short_C2"/>
    <property type="match status" value="1"/>
</dbReference>